<comment type="caution">
    <text evidence="8">The sequence shown here is derived from an EMBL/GenBank/DDBJ whole genome shotgun (WGS) entry which is preliminary data.</text>
</comment>
<proteinExistence type="inferred from homology"/>
<protein>
    <submittedName>
        <fullName evidence="8">Peptidase M48</fullName>
    </submittedName>
</protein>
<comment type="similarity">
    <text evidence="6">Belongs to the peptidase M48 family.</text>
</comment>
<dbReference type="InterPro" id="IPR001915">
    <property type="entry name" value="Peptidase_M48"/>
</dbReference>
<dbReference type="GO" id="GO:0004222">
    <property type="term" value="F:metalloendopeptidase activity"/>
    <property type="evidence" value="ECO:0007669"/>
    <property type="project" value="InterPro"/>
</dbReference>
<dbReference type="EMBL" id="QMFY01000007">
    <property type="protein sequence ID" value="RAW00261.1"/>
    <property type="molecule type" value="Genomic_DNA"/>
</dbReference>
<keyword evidence="9" id="KW-1185">Reference proteome</keyword>
<dbReference type="Pfam" id="PF01435">
    <property type="entry name" value="Peptidase_M48"/>
    <property type="match status" value="1"/>
</dbReference>
<dbReference type="AlphaFoldDB" id="A0A364Y0Y3"/>
<dbReference type="PANTHER" id="PTHR22726:SF1">
    <property type="entry name" value="METALLOENDOPEPTIDASE OMA1, MITOCHONDRIAL"/>
    <property type="match status" value="1"/>
</dbReference>
<dbReference type="CDD" id="cd07332">
    <property type="entry name" value="M48C_Oma1_like"/>
    <property type="match status" value="1"/>
</dbReference>
<evidence type="ECO:0000256" key="3">
    <source>
        <dbReference type="ARBA" id="ARBA00022801"/>
    </source>
</evidence>
<dbReference type="InterPro" id="IPR051156">
    <property type="entry name" value="Mito/Outer_Membr_Metalloprot"/>
</dbReference>
<accession>A0A364Y0Y3</accession>
<evidence type="ECO:0000256" key="4">
    <source>
        <dbReference type="ARBA" id="ARBA00022833"/>
    </source>
</evidence>
<keyword evidence="1 6" id="KW-0645">Protease</keyword>
<evidence type="ECO:0000313" key="8">
    <source>
        <dbReference type="EMBL" id="RAW00261.1"/>
    </source>
</evidence>
<dbReference type="Gene3D" id="3.30.2010.10">
    <property type="entry name" value="Metalloproteases ('zincins'), catalytic domain"/>
    <property type="match status" value="1"/>
</dbReference>
<reference evidence="8 9" key="1">
    <citation type="submission" date="2018-06" db="EMBL/GenBank/DDBJ databases">
        <title>Chryseolinea flavus sp. nov., a member of the phylum Bacteroidetes isolated from soil.</title>
        <authorList>
            <person name="Li Y."/>
            <person name="Wang J."/>
        </authorList>
    </citation>
    <scope>NUCLEOTIDE SEQUENCE [LARGE SCALE GENOMIC DNA]</scope>
    <source>
        <strain evidence="8 9">SDU1-6</strain>
    </source>
</reference>
<evidence type="ECO:0000256" key="5">
    <source>
        <dbReference type="ARBA" id="ARBA00023049"/>
    </source>
</evidence>
<gene>
    <name evidence="8" type="ORF">DQQ10_14465</name>
</gene>
<evidence type="ECO:0000256" key="1">
    <source>
        <dbReference type="ARBA" id="ARBA00022670"/>
    </source>
</evidence>
<dbReference type="Proteomes" id="UP000251889">
    <property type="component" value="Unassembled WGS sequence"/>
</dbReference>
<evidence type="ECO:0000256" key="6">
    <source>
        <dbReference type="RuleBase" id="RU003983"/>
    </source>
</evidence>
<keyword evidence="3 6" id="KW-0378">Hydrolase</keyword>
<dbReference type="PANTHER" id="PTHR22726">
    <property type="entry name" value="METALLOENDOPEPTIDASE OMA1"/>
    <property type="match status" value="1"/>
</dbReference>
<keyword evidence="4 6" id="KW-0862">Zinc</keyword>
<keyword evidence="5 6" id="KW-0482">Metalloprotease</keyword>
<dbReference type="GO" id="GO:0016020">
    <property type="term" value="C:membrane"/>
    <property type="evidence" value="ECO:0007669"/>
    <property type="project" value="TreeGrafter"/>
</dbReference>
<organism evidence="8 9">
    <name type="scientific">Pseudochryseolinea flava</name>
    <dbReference type="NCBI Taxonomy" id="2059302"/>
    <lineage>
        <taxon>Bacteria</taxon>
        <taxon>Pseudomonadati</taxon>
        <taxon>Bacteroidota</taxon>
        <taxon>Cytophagia</taxon>
        <taxon>Cytophagales</taxon>
        <taxon>Fulvivirgaceae</taxon>
        <taxon>Pseudochryseolinea</taxon>
    </lineage>
</organism>
<dbReference type="GO" id="GO:0046872">
    <property type="term" value="F:metal ion binding"/>
    <property type="evidence" value="ECO:0007669"/>
    <property type="project" value="UniProtKB-KW"/>
</dbReference>
<sequence length="260" mass="28971">MTRAFLQLAAMIAVFFGLWFGLSQIDWVGILRIESGKEATEEKLGDLLWDTFKQQDEELRSSEVTSRLDSLIQFVCKENNIDAKEIKLHVLQNDDVNAVTLPDHHLVVYSGLIKASDSEAELVGVICHEIAHMQKNHVMKKLVKEIGLSALIGMTSGGNTGRIIKLISSSAYDRELETEADLTAADYMLKADLDPEALANFLYKLSSDDVPSQVYWVSTHPESKERAKAIIEYIEGKDITKNQILSADSWKSLKAAASEN</sequence>
<evidence type="ECO:0000256" key="2">
    <source>
        <dbReference type="ARBA" id="ARBA00022723"/>
    </source>
</evidence>
<evidence type="ECO:0000259" key="7">
    <source>
        <dbReference type="Pfam" id="PF01435"/>
    </source>
</evidence>
<feature type="domain" description="Peptidase M48" evidence="7">
    <location>
        <begin position="65"/>
        <end position="231"/>
    </location>
</feature>
<dbReference type="OrthoDB" id="9810445at2"/>
<evidence type="ECO:0000313" key="9">
    <source>
        <dbReference type="Proteomes" id="UP000251889"/>
    </source>
</evidence>
<dbReference type="GO" id="GO:0051603">
    <property type="term" value="P:proteolysis involved in protein catabolic process"/>
    <property type="evidence" value="ECO:0007669"/>
    <property type="project" value="TreeGrafter"/>
</dbReference>
<name>A0A364Y0Y3_9BACT</name>
<dbReference type="RefSeq" id="WP_112747603.1">
    <property type="nucleotide sequence ID" value="NZ_QMFY01000007.1"/>
</dbReference>
<comment type="cofactor">
    <cofactor evidence="6">
        <name>Zn(2+)</name>
        <dbReference type="ChEBI" id="CHEBI:29105"/>
    </cofactor>
    <text evidence="6">Binds 1 zinc ion per subunit.</text>
</comment>
<keyword evidence="2" id="KW-0479">Metal-binding</keyword>